<evidence type="ECO:0000256" key="1">
    <source>
        <dbReference type="ARBA" id="ARBA00004651"/>
    </source>
</evidence>
<evidence type="ECO:0000256" key="2">
    <source>
        <dbReference type="ARBA" id="ARBA00007430"/>
    </source>
</evidence>
<feature type="transmembrane region" description="Helical" evidence="7">
    <location>
        <begin position="140"/>
        <end position="159"/>
    </location>
</feature>
<name>A0ABY8IYL7_9BACI</name>
<evidence type="ECO:0000256" key="7">
    <source>
        <dbReference type="SAM" id="Phobius"/>
    </source>
</evidence>
<evidence type="ECO:0000256" key="6">
    <source>
        <dbReference type="ARBA" id="ARBA00023136"/>
    </source>
</evidence>
<dbReference type="Pfam" id="PF13440">
    <property type="entry name" value="Polysacc_synt_3"/>
    <property type="match status" value="1"/>
</dbReference>
<keyword evidence="9" id="KW-1185">Reference proteome</keyword>
<keyword evidence="3" id="KW-1003">Cell membrane</keyword>
<dbReference type="InterPro" id="IPR050833">
    <property type="entry name" value="Poly_Biosynth_Transport"/>
</dbReference>
<accession>A0ABY8IYL7</accession>
<feature type="transmembrane region" description="Helical" evidence="7">
    <location>
        <begin position="78"/>
        <end position="102"/>
    </location>
</feature>
<evidence type="ECO:0000313" key="8">
    <source>
        <dbReference type="EMBL" id="WFT74303.1"/>
    </source>
</evidence>
<dbReference type="PANTHER" id="PTHR30250:SF10">
    <property type="entry name" value="LIPOPOLYSACCHARIDE BIOSYNTHESIS PROTEIN WZXC"/>
    <property type="match status" value="1"/>
</dbReference>
<feature type="transmembrane region" description="Helical" evidence="7">
    <location>
        <begin position="108"/>
        <end position="128"/>
    </location>
</feature>
<evidence type="ECO:0000313" key="9">
    <source>
        <dbReference type="Proteomes" id="UP001221597"/>
    </source>
</evidence>
<protein>
    <submittedName>
        <fullName evidence="8">Oligosaccharide flippase family protein</fullName>
    </submittedName>
</protein>
<dbReference type="EMBL" id="CP121671">
    <property type="protein sequence ID" value="WFT74303.1"/>
    <property type="molecule type" value="Genomic_DNA"/>
</dbReference>
<evidence type="ECO:0000256" key="3">
    <source>
        <dbReference type="ARBA" id="ARBA00022475"/>
    </source>
</evidence>
<reference evidence="8 9" key="1">
    <citation type="submission" date="2023-04" db="EMBL/GenBank/DDBJ databases">
        <title>Genome sequence of Halobacillus naozhouensis KACC 21980.</title>
        <authorList>
            <person name="Kim S."/>
            <person name="Heo J."/>
            <person name="Kwon S.-W."/>
        </authorList>
    </citation>
    <scope>NUCLEOTIDE SEQUENCE [LARGE SCALE GENOMIC DNA]</scope>
    <source>
        <strain evidence="8 9">KCTC 13234</strain>
    </source>
</reference>
<feature type="transmembrane region" description="Helical" evidence="7">
    <location>
        <begin position="12"/>
        <end position="32"/>
    </location>
</feature>
<proteinExistence type="inferred from homology"/>
<keyword evidence="5 7" id="KW-1133">Transmembrane helix</keyword>
<comment type="similarity">
    <text evidence="2">Belongs to the polysaccharide synthase family.</text>
</comment>
<keyword evidence="4 7" id="KW-0812">Transmembrane</keyword>
<keyword evidence="6 7" id="KW-0472">Membrane</keyword>
<dbReference type="RefSeq" id="WP_283076302.1">
    <property type="nucleotide sequence ID" value="NZ_CP121671.1"/>
</dbReference>
<gene>
    <name evidence="8" type="ORF">P9989_18380</name>
</gene>
<comment type="subcellular location">
    <subcellularLocation>
        <location evidence="1">Cell membrane</location>
        <topology evidence="1">Multi-pass membrane protein</topology>
    </subcellularLocation>
</comment>
<sequence length="203" mass="22725">MPAGLINSFSTHITPIVLIFAYNPTIAGFYALTQRALGLPLTLVGQSISQVYLSQAPELLQKDVYLVRELYKKVARNLFLVGVVPIILLGIFGEGIFTLVFGESWANSGVYLQVLFLMFIAQFTVAPLSQTLNILNKQNIQLLWDITRVVVSMVTIIYPSKVLLLKPEITLLIYSVSMSLLYIGLYFISLHYLKSKGDYNNTI</sequence>
<dbReference type="PANTHER" id="PTHR30250">
    <property type="entry name" value="PST FAMILY PREDICTED COLANIC ACID TRANSPORTER"/>
    <property type="match status" value="1"/>
</dbReference>
<evidence type="ECO:0000256" key="4">
    <source>
        <dbReference type="ARBA" id="ARBA00022692"/>
    </source>
</evidence>
<organism evidence="8 9">
    <name type="scientific">Halobacillus naozhouensis</name>
    <dbReference type="NCBI Taxonomy" id="554880"/>
    <lineage>
        <taxon>Bacteria</taxon>
        <taxon>Bacillati</taxon>
        <taxon>Bacillota</taxon>
        <taxon>Bacilli</taxon>
        <taxon>Bacillales</taxon>
        <taxon>Bacillaceae</taxon>
        <taxon>Halobacillus</taxon>
    </lineage>
</organism>
<evidence type="ECO:0000256" key="5">
    <source>
        <dbReference type="ARBA" id="ARBA00022989"/>
    </source>
</evidence>
<feature type="transmembrane region" description="Helical" evidence="7">
    <location>
        <begin position="171"/>
        <end position="193"/>
    </location>
</feature>
<dbReference type="Proteomes" id="UP001221597">
    <property type="component" value="Chromosome"/>
</dbReference>